<dbReference type="Proteomes" id="UP001213000">
    <property type="component" value="Unassembled WGS sequence"/>
</dbReference>
<feature type="transmembrane region" description="Helical" evidence="1">
    <location>
        <begin position="28"/>
        <end position="50"/>
    </location>
</feature>
<feature type="transmembrane region" description="Helical" evidence="1">
    <location>
        <begin position="59"/>
        <end position="83"/>
    </location>
</feature>
<keyword evidence="1" id="KW-0812">Transmembrane</keyword>
<comment type="caution">
    <text evidence="2">The sequence shown here is derived from an EMBL/GenBank/DDBJ whole genome shotgun (WGS) entry which is preliminary data.</text>
</comment>
<protein>
    <submittedName>
        <fullName evidence="2">Uncharacterized protein</fullName>
    </submittedName>
</protein>
<gene>
    <name evidence="2" type="ORF">NP233_g1080</name>
</gene>
<proteinExistence type="predicted"/>
<keyword evidence="1" id="KW-1133">Transmembrane helix</keyword>
<keyword evidence="3" id="KW-1185">Reference proteome</keyword>
<evidence type="ECO:0000313" key="2">
    <source>
        <dbReference type="EMBL" id="KAJ3575465.1"/>
    </source>
</evidence>
<dbReference type="AlphaFoldDB" id="A0AAD5W0L8"/>
<organism evidence="2 3">
    <name type="scientific">Leucocoprinus birnbaumii</name>
    <dbReference type="NCBI Taxonomy" id="56174"/>
    <lineage>
        <taxon>Eukaryota</taxon>
        <taxon>Fungi</taxon>
        <taxon>Dikarya</taxon>
        <taxon>Basidiomycota</taxon>
        <taxon>Agaricomycotina</taxon>
        <taxon>Agaricomycetes</taxon>
        <taxon>Agaricomycetidae</taxon>
        <taxon>Agaricales</taxon>
        <taxon>Agaricineae</taxon>
        <taxon>Agaricaceae</taxon>
        <taxon>Leucocoprinus</taxon>
    </lineage>
</organism>
<name>A0AAD5W0L8_9AGAR</name>
<evidence type="ECO:0000256" key="1">
    <source>
        <dbReference type="SAM" id="Phobius"/>
    </source>
</evidence>
<accession>A0AAD5W0L8</accession>
<keyword evidence="1" id="KW-0472">Membrane</keyword>
<sequence length="168" mass="19009">MSPYPRHSRLATWNTPVVDNFSLSLAAFYLQTLLFGLYVVLFIISAYLLYKNKGTTGKALLALVLFMFTLAAGDTALTQYYLFGQLLREHDPVLRLKHIYVKMILYITNNLFASIALVHFSFNVQATLFLRLELIATSMLYLMEASLAGSRYARHSGASINSWIRNVG</sequence>
<dbReference type="EMBL" id="JANIEX010000036">
    <property type="protein sequence ID" value="KAJ3575465.1"/>
    <property type="molecule type" value="Genomic_DNA"/>
</dbReference>
<reference evidence="2" key="1">
    <citation type="submission" date="2022-07" db="EMBL/GenBank/DDBJ databases">
        <title>Genome Sequence of Leucocoprinus birnbaumii.</title>
        <authorList>
            <person name="Buettner E."/>
        </authorList>
    </citation>
    <scope>NUCLEOTIDE SEQUENCE</scope>
    <source>
        <strain evidence="2">VT141</strain>
    </source>
</reference>
<evidence type="ECO:0000313" key="3">
    <source>
        <dbReference type="Proteomes" id="UP001213000"/>
    </source>
</evidence>
<feature type="transmembrane region" description="Helical" evidence="1">
    <location>
        <begin position="103"/>
        <end position="122"/>
    </location>
</feature>